<accession>A0A074XLB9</accession>
<proteinExistence type="predicted"/>
<dbReference type="RefSeq" id="XP_013429670.1">
    <property type="nucleotide sequence ID" value="XM_013574216.1"/>
</dbReference>
<evidence type="ECO:0000313" key="2">
    <source>
        <dbReference type="Proteomes" id="UP000027730"/>
    </source>
</evidence>
<evidence type="ECO:0000313" key="1">
    <source>
        <dbReference type="EMBL" id="KEQ75361.1"/>
    </source>
</evidence>
<keyword evidence="2" id="KW-1185">Reference proteome</keyword>
<name>A0A074XLB9_9PEZI</name>
<dbReference type="Proteomes" id="UP000027730">
    <property type="component" value="Unassembled WGS sequence"/>
</dbReference>
<dbReference type="EMBL" id="KL584705">
    <property type="protein sequence ID" value="KEQ75361.1"/>
    <property type="molecule type" value="Genomic_DNA"/>
</dbReference>
<dbReference type="OrthoDB" id="3929032at2759"/>
<protein>
    <submittedName>
        <fullName evidence="1">Uncharacterized protein</fullName>
    </submittedName>
</protein>
<dbReference type="HOGENOM" id="CLU_1239919_0_0_1"/>
<dbReference type="AlphaFoldDB" id="A0A074XLB9"/>
<gene>
    <name evidence="1" type="ORF">M436DRAFT_61773</name>
</gene>
<sequence>MSWSNTSKHILSLQQPHSINLATSTTAQVAMRGHVISAAGDVIVEPIEEAVVIYDRLLKELRKFMVNRKAEPGKSHGLEFTMFTIDNGLQNILQGPEYRYFASLANRPGPDSIEAFNQIISKTTQQSVNTINAMLPHVIYKISDSPETPVTLPNKMIDASPAELFETIVPRLKLGNDIHMTFKRVGKVTLDNVQRLKEQNEIWLQLWEGGLEQFEPMLVRLSFDQVKNAMLNLERTTTACLRTIHTHQMKKGW</sequence>
<reference evidence="1 2" key="1">
    <citation type="journal article" date="2014" name="BMC Genomics">
        <title>Genome sequencing of four Aureobasidium pullulans varieties: biotechnological potential, stress tolerance, and description of new species.</title>
        <authorList>
            <person name="Gostin Ar C."/>
            <person name="Ohm R.A."/>
            <person name="Kogej T."/>
            <person name="Sonjak S."/>
            <person name="Turk M."/>
            <person name="Zajc J."/>
            <person name="Zalar P."/>
            <person name="Grube M."/>
            <person name="Sun H."/>
            <person name="Han J."/>
            <person name="Sharma A."/>
            <person name="Chiniquy J."/>
            <person name="Ngan C.Y."/>
            <person name="Lipzen A."/>
            <person name="Barry K."/>
            <person name="Grigoriev I.V."/>
            <person name="Gunde-Cimerman N."/>
        </authorList>
    </citation>
    <scope>NUCLEOTIDE SEQUENCE [LARGE SCALE GENOMIC DNA]</scope>
    <source>
        <strain evidence="1 2">CBS 147.97</strain>
    </source>
</reference>
<organism evidence="1 2">
    <name type="scientific">Aureobasidium namibiae CBS 147.97</name>
    <dbReference type="NCBI Taxonomy" id="1043004"/>
    <lineage>
        <taxon>Eukaryota</taxon>
        <taxon>Fungi</taxon>
        <taxon>Dikarya</taxon>
        <taxon>Ascomycota</taxon>
        <taxon>Pezizomycotina</taxon>
        <taxon>Dothideomycetes</taxon>
        <taxon>Dothideomycetidae</taxon>
        <taxon>Dothideales</taxon>
        <taxon>Saccotheciaceae</taxon>
        <taxon>Aureobasidium</taxon>
    </lineage>
</organism>
<dbReference type="GeneID" id="25413257"/>